<gene>
    <name evidence="3" type="ORF">P3W85_14545</name>
</gene>
<dbReference type="Proteomes" id="UP001216674">
    <property type="component" value="Unassembled WGS sequence"/>
</dbReference>
<evidence type="ECO:0000256" key="1">
    <source>
        <dbReference type="SAM" id="MobiDB-lite"/>
    </source>
</evidence>
<protein>
    <recommendedName>
        <fullName evidence="5">DUF3829 domain-containing protein</fullName>
    </recommendedName>
</protein>
<feature type="region of interest" description="Disordered" evidence="1">
    <location>
        <begin position="325"/>
        <end position="349"/>
    </location>
</feature>
<sequence length="349" mass="36324">MMNAIRNLWLTTLLAGVAVSSLGGCNYLDDAAKVSSQGQAVGARMSSYFAKGIAARKGRCADDRLEASLQDSARAKHNHAPPLDSAAFKAAADKAASQYKVCLDGSDGRGGERAQIEVLQDSVKVADAFTKAFTSMGKLAGEDIGKAAADVAEDVETAASLLQSSRVIKEKLTDDDKKKIGSIAAGVSDAIRAKDVKAFAKSAAPLAEYFSDYIAYAKVPVASVIEDRAAKRAAIRAQLSEAGMLDDATPMQDYLTAAGIKTVPSKLNDQYLLVFQRGVLFDDAAVAKKAADDEAEAIRQDLASLKARLDNLAGGVVRHKHQDDAVSAGAAKGDAGKASSADAAVAGKQ</sequence>
<feature type="chain" id="PRO_5047216669" description="DUF3829 domain-containing protein" evidence="2">
    <location>
        <begin position="24"/>
        <end position="349"/>
    </location>
</feature>
<name>A0ABT6ANJ1_9BURK</name>
<feature type="signal peptide" evidence="2">
    <location>
        <begin position="1"/>
        <end position="23"/>
    </location>
</feature>
<comment type="caution">
    <text evidence="3">The sequence shown here is derived from an EMBL/GenBank/DDBJ whole genome shotgun (WGS) entry which is preliminary data.</text>
</comment>
<evidence type="ECO:0000313" key="3">
    <source>
        <dbReference type="EMBL" id="MDF3834166.1"/>
    </source>
</evidence>
<dbReference type="RefSeq" id="WP_276265304.1">
    <property type="nucleotide sequence ID" value="NZ_JARJLM010000255.1"/>
</dbReference>
<dbReference type="EMBL" id="JARJLM010000255">
    <property type="protein sequence ID" value="MDF3834166.1"/>
    <property type="molecule type" value="Genomic_DNA"/>
</dbReference>
<reference evidence="3 4" key="1">
    <citation type="submission" date="2023-03" db="EMBL/GenBank/DDBJ databases">
        <title>Draft assemblies of triclosan tolerant bacteria isolated from returned activated sludge.</title>
        <authorList>
            <person name="Van Hamelsveld S."/>
        </authorList>
    </citation>
    <scope>NUCLEOTIDE SEQUENCE [LARGE SCALE GENOMIC DNA]</scope>
    <source>
        <strain evidence="3 4">GW210010_S58</strain>
    </source>
</reference>
<dbReference type="PROSITE" id="PS51257">
    <property type="entry name" value="PROKAR_LIPOPROTEIN"/>
    <property type="match status" value="1"/>
</dbReference>
<keyword evidence="4" id="KW-1185">Reference proteome</keyword>
<keyword evidence="2" id="KW-0732">Signal</keyword>
<proteinExistence type="predicted"/>
<evidence type="ECO:0000313" key="4">
    <source>
        <dbReference type="Proteomes" id="UP001216674"/>
    </source>
</evidence>
<evidence type="ECO:0008006" key="5">
    <source>
        <dbReference type="Google" id="ProtNLM"/>
    </source>
</evidence>
<organism evidence="3 4">
    <name type="scientific">Cupriavidus basilensis</name>
    <dbReference type="NCBI Taxonomy" id="68895"/>
    <lineage>
        <taxon>Bacteria</taxon>
        <taxon>Pseudomonadati</taxon>
        <taxon>Pseudomonadota</taxon>
        <taxon>Betaproteobacteria</taxon>
        <taxon>Burkholderiales</taxon>
        <taxon>Burkholderiaceae</taxon>
        <taxon>Cupriavidus</taxon>
    </lineage>
</organism>
<accession>A0ABT6ANJ1</accession>
<evidence type="ECO:0000256" key="2">
    <source>
        <dbReference type="SAM" id="SignalP"/>
    </source>
</evidence>